<dbReference type="EMBL" id="JAOCDR010000005">
    <property type="protein sequence ID" value="MDH0655425.1"/>
    <property type="molecule type" value="Genomic_DNA"/>
</dbReference>
<feature type="region of interest" description="Disordered" evidence="1">
    <location>
        <begin position="47"/>
        <end position="66"/>
    </location>
</feature>
<name>A0A0W8H1E4_ACIJO</name>
<evidence type="ECO:0000313" key="2">
    <source>
        <dbReference type="EMBL" id="GEK44965.1"/>
    </source>
</evidence>
<reference evidence="8 10" key="1">
    <citation type="submission" date="2017-02" db="EMBL/GenBank/DDBJ databases">
        <authorList>
            <person name="Peterson S.W."/>
        </authorList>
    </citation>
    <scope>NUCLEOTIDE SEQUENCE [LARGE SCALE GENOMIC DNA]</scope>
    <source>
        <strain evidence="8">C6</strain>
    </source>
</reference>
<feature type="compositionally biased region" description="Polar residues" evidence="1">
    <location>
        <begin position="1"/>
        <end position="14"/>
    </location>
</feature>
<dbReference type="AlphaFoldDB" id="A0A0W8H1E4"/>
<dbReference type="EMBL" id="JAOCIL010000001">
    <property type="protein sequence ID" value="MDH1438101.1"/>
    <property type="molecule type" value="Genomic_DNA"/>
</dbReference>
<accession>A0A0W8H1E4</accession>
<reference evidence="3" key="4">
    <citation type="submission" date="2022-09" db="EMBL/GenBank/DDBJ databases">
        <title>Intensive care unit water sources are persistently colonized with multi-drug resistant bacteria and are the site of extensive horizontal gene transfer of antibiotic resistance genes.</title>
        <authorList>
            <person name="Diorio-Toth L."/>
        </authorList>
    </citation>
    <scope>NUCLEOTIDE SEQUENCE</scope>
    <source>
        <strain evidence="6">GD03725</strain>
        <strain evidence="4">GD03851</strain>
        <strain evidence="5">GD03885</strain>
        <strain evidence="3">GD04065</strain>
    </source>
</reference>
<reference evidence="2 12" key="3">
    <citation type="submission" date="2019-07" db="EMBL/GenBank/DDBJ databases">
        <title>Whole genome shotgun sequence of Acinetobacter johnsonii NBRC 102197.</title>
        <authorList>
            <person name="Hosoyama A."/>
            <person name="Uohara A."/>
            <person name="Ohji S."/>
            <person name="Ichikawa N."/>
        </authorList>
    </citation>
    <scope>NUCLEOTIDE SEQUENCE [LARGE SCALE GENOMIC DNA]</scope>
    <source>
        <strain evidence="2 12">NBRC 102197</strain>
    </source>
</reference>
<dbReference type="Proteomes" id="UP001157887">
    <property type="component" value="Unassembled WGS sequence"/>
</dbReference>
<dbReference type="Proteomes" id="UP000321274">
    <property type="component" value="Unassembled WGS sequence"/>
</dbReference>
<dbReference type="Proteomes" id="UP001160116">
    <property type="component" value="Unassembled WGS sequence"/>
</dbReference>
<reference evidence="7 11" key="2">
    <citation type="submission" date="2018-10" db="EMBL/GenBank/DDBJ databases">
        <title>Transmission dynamics of multidrug resistant bacteria on intensive care unit surfaces.</title>
        <authorList>
            <person name="D'Souza A.W."/>
            <person name="Potter R.F."/>
            <person name="Wallace M."/>
            <person name="Shupe A."/>
            <person name="Patel S."/>
            <person name="Sun S."/>
            <person name="Gul D."/>
            <person name="Kwon J.H."/>
            <person name="Andleeb S."/>
            <person name="Burnham C.-A.D."/>
            <person name="Dantas G."/>
        </authorList>
    </citation>
    <scope>NUCLEOTIDE SEQUENCE [LARGE SCALE GENOMIC DNA]</scope>
    <source>
        <strain evidence="7 11">AJ_385</strain>
    </source>
</reference>
<dbReference type="RefSeq" id="WP_004980614.1">
    <property type="nucleotide sequence ID" value="NZ_BJUJ01000068.1"/>
</dbReference>
<dbReference type="Proteomes" id="UP001161099">
    <property type="component" value="Unassembled WGS sequence"/>
</dbReference>
<gene>
    <name evidence="8" type="ORF">ACNJC6_00353</name>
    <name evidence="2" type="ORF">AJO04nite_22230</name>
    <name evidence="7" type="ORF">EGT73_00300</name>
    <name evidence="5" type="ORF">N5C97_07265</name>
    <name evidence="4" type="ORF">N5D11_04720</name>
    <name evidence="6" type="ORF">N5I27_06785</name>
    <name evidence="3" type="ORF">N7566_14970</name>
    <name evidence="9" type="ORF">QBJ73_13165</name>
</gene>
<evidence type="ECO:0000313" key="13">
    <source>
        <dbReference type="Proteomes" id="UP001244586"/>
    </source>
</evidence>
<evidence type="ECO:0000313" key="8">
    <source>
        <dbReference type="EMBL" id="SJX20756.1"/>
    </source>
</evidence>
<evidence type="ECO:0000313" key="4">
    <source>
        <dbReference type="EMBL" id="MDH0655425.1"/>
    </source>
</evidence>
<evidence type="ECO:0000313" key="3">
    <source>
        <dbReference type="EMBL" id="MDG9788257.1"/>
    </source>
</evidence>
<dbReference type="NCBIfam" id="NF038105">
    <property type="entry name" value="acin_NF038105"/>
    <property type="match status" value="1"/>
</dbReference>
<dbReference type="Proteomes" id="UP000196240">
    <property type="component" value="Unassembled WGS sequence"/>
</dbReference>
<reference evidence="9 13" key="5">
    <citation type="submission" date="2023-04" db="EMBL/GenBank/DDBJ databases">
        <title>Acinetobacter johnsonii isolate AYTCM encoding NDM-1, OXA-58 and PER-1.</title>
        <authorList>
            <person name="Tian C."/>
            <person name="Wang S."/>
            <person name="Fan X."/>
            <person name="Xia D."/>
        </authorList>
    </citation>
    <scope>NUCLEOTIDE SEQUENCE [LARGE SCALE GENOMIC DNA]</scope>
    <source>
        <strain evidence="9 13">AYTCM</strain>
    </source>
</reference>
<dbReference type="EMBL" id="BJUJ01000068">
    <property type="protein sequence ID" value="GEK44965.1"/>
    <property type="molecule type" value="Genomic_DNA"/>
</dbReference>
<dbReference type="EMBL" id="JAOCCL010000014">
    <property type="protein sequence ID" value="MDH0826300.1"/>
    <property type="molecule type" value="Genomic_DNA"/>
</dbReference>
<dbReference type="InterPro" id="IPR049846">
    <property type="entry name" value="NF038105-like"/>
</dbReference>
<evidence type="ECO:0000313" key="11">
    <source>
        <dbReference type="Proteomes" id="UP000277537"/>
    </source>
</evidence>
<evidence type="ECO:0000313" key="6">
    <source>
        <dbReference type="EMBL" id="MDH1438101.1"/>
    </source>
</evidence>
<evidence type="ECO:0000313" key="10">
    <source>
        <dbReference type="Proteomes" id="UP000196240"/>
    </source>
</evidence>
<sequence length="66" mass="7618">MTTQKFDATPTPSEGINLDDISDDSVKKAWQDYEAKAEYKKFNKHDMIESMQHAEESDENPKPEQV</sequence>
<evidence type="ECO:0000313" key="9">
    <source>
        <dbReference type="EMBL" id="WMG17329.1"/>
    </source>
</evidence>
<dbReference type="EMBL" id="RHXE01000001">
    <property type="protein sequence ID" value="RSE27647.1"/>
    <property type="molecule type" value="Genomic_DNA"/>
</dbReference>
<protein>
    <submittedName>
        <fullName evidence="3">NF038105 family protein</fullName>
    </submittedName>
</protein>
<keyword evidence="13" id="KW-1185">Reference proteome</keyword>
<dbReference type="GeneID" id="56338630"/>
<organism evidence="7 11">
    <name type="scientific">Acinetobacter johnsonii</name>
    <dbReference type="NCBI Taxonomy" id="40214"/>
    <lineage>
        <taxon>Bacteria</taxon>
        <taxon>Pseudomonadati</taxon>
        <taxon>Pseudomonadota</taxon>
        <taxon>Gammaproteobacteria</taxon>
        <taxon>Moraxellales</taxon>
        <taxon>Moraxellaceae</taxon>
        <taxon>Acinetobacter</taxon>
    </lineage>
</organism>
<evidence type="ECO:0000313" key="12">
    <source>
        <dbReference type="Proteomes" id="UP000321274"/>
    </source>
</evidence>
<dbReference type="Proteomes" id="UP001244586">
    <property type="component" value="Chromosome"/>
</dbReference>
<dbReference type="EMBL" id="JAOECG010000027">
    <property type="protein sequence ID" value="MDG9788257.1"/>
    <property type="molecule type" value="Genomic_DNA"/>
</dbReference>
<proteinExistence type="predicted"/>
<evidence type="ECO:0000313" key="7">
    <source>
        <dbReference type="EMBL" id="RSE27647.1"/>
    </source>
</evidence>
<dbReference type="EMBL" id="CP121776">
    <property type="protein sequence ID" value="WMG17329.1"/>
    <property type="molecule type" value="Genomic_DNA"/>
</dbReference>
<dbReference type="EMBL" id="FUUY01000001">
    <property type="protein sequence ID" value="SJX20756.1"/>
    <property type="molecule type" value="Genomic_DNA"/>
</dbReference>
<dbReference type="Proteomes" id="UP000277537">
    <property type="component" value="Unassembled WGS sequence"/>
</dbReference>
<evidence type="ECO:0000313" key="5">
    <source>
        <dbReference type="EMBL" id="MDH0826300.1"/>
    </source>
</evidence>
<feature type="region of interest" description="Disordered" evidence="1">
    <location>
        <begin position="1"/>
        <end position="20"/>
    </location>
</feature>
<evidence type="ECO:0000256" key="1">
    <source>
        <dbReference type="SAM" id="MobiDB-lite"/>
    </source>
</evidence>
<dbReference type="Proteomes" id="UP001161567">
    <property type="component" value="Unassembled WGS sequence"/>
</dbReference>